<feature type="domain" description="CBS" evidence="4">
    <location>
        <begin position="474"/>
        <end position="532"/>
    </location>
</feature>
<evidence type="ECO:0000259" key="4">
    <source>
        <dbReference type="PROSITE" id="PS51371"/>
    </source>
</evidence>
<evidence type="ECO:0000313" key="5">
    <source>
        <dbReference type="EMBL" id="AEG68937.1"/>
    </source>
</evidence>
<dbReference type="PATRIC" id="fig|1031711.3.peg.1593"/>
<accession>F6G1D3</accession>
<evidence type="ECO:0000256" key="2">
    <source>
        <dbReference type="PROSITE-ProRule" id="PRU00703"/>
    </source>
</evidence>
<keyword evidence="1 2" id="KW-0129">CBS domain</keyword>
<dbReference type="InterPro" id="IPR051257">
    <property type="entry name" value="Diverse_CBS-Domain"/>
</dbReference>
<feature type="compositionally biased region" description="Basic and acidic residues" evidence="3">
    <location>
        <begin position="284"/>
        <end position="294"/>
    </location>
</feature>
<feature type="domain" description="CBS" evidence="4">
    <location>
        <begin position="542"/>
        <end position="598"/>
    </location>
</feature>
<dbReference type="InterPro" id="IPR000644">
    <property type="entry name" value="CBS_dom"/>
</dbReference>
<dbReference type="PANTHER" id="PTHR43080:SF2">
    <property type="entry name" value="CBS DOMAIN-CONTAINING PROTEIN"/>
    <property type="match status" value="1"/>
</dbReference>
<feature type="region of interest" description="Disordered" evidence="3">
    <location>
        <begin position="384"/>
        <end position="404"/>
    </location>
</feature>
<dbReference type="eggNOG" id="COG0517">
    <property type="taxonomic scope" value="Bacteria"/>
</dbReference>
<evidence type="ECO:0000256" key="3">
    <source>
        <dbReference type="SAM" id="MobiDB-lite"/>
    </source>
</evidence>
<dbReference type="PANTHER" id="PTHR43080">
    <property type="entry name" value="CBS DOMAIN-CONTAINING PROTEIN CBSX3, MITOCHONDRIAL"/>
    <property type="match status" value="1"/>
</dbReference>
<sequence length="617" mass="68006">MRGRRRVDHQRARVAHIGQVREQAERFDELLAGAPVAAQIEAEHRAAAARQQAPGERVVGVRLQFGVGHRGHHGVARQEGDHAAGVLHVPRHAQRQRFDALQQLPCRHRVHARAEIAQAFAAGAQQEGCHGAFLGKHHVVEARVRLGQLRMPAGRHVIEGAAVDQHAADGGAVPAQELGGRVVEQVGTVCKRLQQPRRGEGRIDQQGHAGIVRDRRHGRDVEHIQPRIAQRLAEQQARLGADGRAPAIDIARPDEGGLDAEAAQRVVQQVVRAAVQRRRRHDMRARAHQRDDGQVQRGLARRRGDRADAVLQCRHALFEHRHGGVGEARVDVARALHVEQRGGVLAVAEDEGGGEVDRRRAGAGGRVGRGTGMQRQRVEAGFGHGRQAPNRVGTAHASTGPCRGASRANAERARFLSVFSAAFPGACACRSPSVWASIEAQPLPRITTTRARSPPRRTGTRPGRRNMKVSDILHVKGNTLYTVAPETKLQVAVQTMAEYDIGSLVVMEYGELVGMLTFREIILVLARNNGKVDDGTTIRKVMDDHPLTCTPETEVNEVRRMMLERHARYLPVLDNRTLMGVISFYDVAKAVFEEQNFENKMLKAYIRDWPKEEASED</sequence>
<dbReference type="EMBL" id="CP002819">
    <property type="protein sequence ID" value="AEG68937.1"/>
    <property type="molecule type" value="Genomic_DNA"/>
</dbReference>
<dbReference type="KEGG" id="rsn:RSPO_c01637"/>
<dbReference type="SMART" id="SM00116">
    <property type="entry name" value="CBS"/>
    <property type="match status" value="2"/>
</dbReference>
<dbReference type="AlphaFoldDB" id="F6G1D3"/>
<gene>
    <name evidence="5" type="ordered locus">RSPO_c01637</name>
</gene>
<dbReference type="Proteomes" id="UP000007953">
    <property type="component" value="Chromosome"/>
</dbReference>
<proteinExistence type="predicted"/>
<name>F6G1D3_RALS8</name>
<dbReference type="Gene3D" id="3.10.580.10">
    <property type="entry name" value="CBS-domain"/>
    <property type="match status" value="1"/>
</dbReference>
<dbReference type="PROSITE" id="PS51371">
    <property type="entry name" value="CBS"/>
    <property type="match status" value="2"/>
</dbReference>
<feature type="region of interest" description="Disordered" evidence="3">
    <location>
        <begin position="277"/>
        <end position="303"/>
    </location>
</feature>
<dbReference type="InterPro" id="IPR046342">
    <property type="entry name" value="CBS_dom_sf"/>
</dbReference>
<evidence type="ECO:0000256" key="1">
    <source>
        <dbReference type="ARBA" id="ARBA00023122"/>
    </source>
</evidence>
<dbReference type="SUPFAM" id="SSF54631">
    <property type="entry name" value="CBS-domain pair"/>
    <property type="match status" value="1"/>
</dbReference>
<reference evidence="5 6" key="1">
    <citation type="journal article" date="2011" name="J. Bacteriol.">
        <title>Complete genome sequence of the plant pathogen Ralstonia solanacearum strain Po82.</title>
        <authorList>
            <person name="Xu J."/>
            <person name="Zheng H.J."/>
            <person name="Liu L."/>
            <person name="Pan Z.C."/>
            <person name="Prior P."/>
            <person name="Tang B."/>
            <person name="Xu J.S."/>
            <person name="Zhang H."/>
            <person name="Tian Q."/>
            <person name="Zhang L.Q."/>
            <person name="Feng J."/>
        </authorList>
    </citation>
    <scope>NUCLEOTIDE SEQUENCE [LARGE SCALE GENOMIC DNA]</scope>
    <source>
        <strain evidence="5 6">Po82</strain>
    </source>
</reference>
<evidence type="ECO:0000313" key="6">
    <source>
        <dbReference type="Proteomes" id="UP000007953"/>
    </source>
</evidence>
<dbReference type="HOGENOM" id="CLU_442704_0_0_4"/>
<dbReference type="Pfam" id="PF00571">
    <property type="entry name" value="CBS"/>
    <property type="match status" value="2"/>
</dbReference>
<organism evidence="5 6">
    <name type="scientific">Ralstonia solanacearum (strain Po82)</name>
    <dbReference type="NCBI Taxonomy" id="1031711"/>
    <lineage>
        <taxon>Bacteria</taxon>
        <taxon>Pseudomonadati</taxon>
        <taxon>Pseudomonadota</taxon>
        <taxon>Betaproteobacteria</taxon>
        <taxon>Burkholderiales</taxon>
        <taxon>Burkholderiaceae</taxon>
        <taxon>Ralstonia</taxon>
        <taxon>Ralstonia solanacearum species complex</taxon>
    </lineage>
</organism>
<protein>
    <submittedName>
        <fullName evidence="5">Cystathionine-beta-synthase domain harboring protein</fullName>
    </submittedName>
</protein>